<keyword evidence="7" id="KW-1185">Reference proteome</keyword>
<evidence type="ECO:0000256" key="1">
    <source>
        <dbReference type="ARBA" id="ARBA00023015"/>
    </source>
</evidence>
<keyword evidence="1" id="KW-0805">Transcription regulation</keyword>
<evidence type="ECO:0000256" key="3">
    <source>
        <dbReference type="ARBA" id="ARBA00023163"/>
    </source>
</evidence>
<dbReference type="Gene3D" id="1.10.10.10">
    <property type="entry name" value="Winged helix-like DNA-binding domain superfamily/Winged helix DNA-binding domain"/>
    <property type="match status" value="1"/>
</dbReference>
<dbReference type="Pfam" id="PF01380">
    <property type="entry name" value="SIS"/>
    <property type="match status" value="1"/>
</dbReference>
<evidence type="ECO:0000313" key="6">
    <source>
        <dbReference type="EMBL" id="MEL5987931.1"/>
    </source>
</evidence>
<dbReference type="Gene3D" id="3.40.50.10490">
    <property type="entry name" value="Glucose-6-phosphate isomerase like protein, domain 1"/>
    <property type="match status" value="1"/>
</dbReference>
<dbReference type="InterPro" id="IPR047640">
    <property type="entry name" value="RpiR-like"/>
</dbReference>
<sequence>MSNNLIFQIQFKLSTLSEAEQAVAHYVIAHSQEVIYLSTQELAKRAGVSNATITRFCKSVGAKGFPDLKIMLSAENSHGNQVQQEIKATDSLKQIKHQLNLRMTAALNETEQLMDDHIIESCTKLLKNADELVVYGVGSSNLIAQDIAQKFIRLGKSVLHTEDAHLIATALTAKPKKKVGIFISNSGERKETNTLATVCNELGIPLISIVSNPSSRLASKSTVVLVHSQIEGIDIIRTAAITSIIAQQYIVNLLYYHYFIDNYETHADMLHQTKQIIHHHFD</sequence>
<feature type="domain" description="HTH rpiR-type" evidence="4">
    <location>
        <begin position="3"/>
        <end position="79"/>
    </location>
</feature>
<name>A0ABU9LJS8_9BACL</name>
<dbReference type="Proteomes" id="UP001398420">
    <property type="component" value="Unassembled WGS sequence"/>
</dbReference>
<dbReference type="InterPro" id="IPR035472">
    <property type="entry name" value="RpiR-like_SIS"/>
</dbReference>
<dbReference type="InterPro" id="IPR001347">
    <property type="entry name" value="SIS_dom"/>
</dbReference>
<protein>
    <submittedName>
        <fullName evidence="6">MurR/RpiR family transcriptional regulator</fullName>
    </submittedName>
</protein>
<accession>A0ABU9LJS8</accession>
<keyword evidence="2" id="KW-0238">DNA-binding</keyword>
<dbReference type="PANTHER" id="PTHR30514:SF10">
    <property type="entry name" value="MURR_RPIR FAMILY TRANSCRIPTIONAL REGULATOR"/>
    <property type="match status" value="1"/>
</dbReference>
<dbReference type="InterPro" id="IPR046348">
    <property type="entry name" value="SIS_dom_sf"/>
</dbReference>
<dbReference type="EMBL" id="JBCEWA010000004">
    <property type="protein sequence ID" value="MEL5987931.1"/>
    <property type="molecule type" value="Genomic_DNA"/>
</dbReference>
<dbReference type="Pfam" id="PF01418">
    <property type="entry name" value="HTH_6"/>
    <property type="match status" value="1"/>
</dbReference>
<dbReference type="InterPro" id="IPR036388">
    <property type="entry name" value="WH-like_DNA-bd_sf"/>
</dbReference>
<evidence type="ECO:0000259" key="5">
    <source>
        <dbReference type="PROSITE" id="PS51464"/>
    </source>
</evidence>
<organism evidence="6 7">
    <name type="scientific">Kurthia gibsonii</name>
    <dbReference type="NCBI Taxonomy" id="33946"/>
    <lineage>
        <taxon>Bacteria</taxon>
        <taxon>Bacillati</taxon>
        <taxon>Bacillota</taxon>
        <taxon>Bacilli</taxon>
        <taxon>Bacillales</taxon>
        <taxon>Caryophanaceae</taxon>
        <taxon>Kurthia</taxon>
    </lineage>
</organism>
<dbReference type="SUPFAM" id="SSF46689">
    <property type="entry name" value="Homeodomain-like"/>
    <property type="match status" value="1"/>
</dbReference>
<dbReference type="PROSITE" id="PS51464">
    <property type="entry name" value="SIS"/>
    <property type="match status" value="1"/>
</dbReference>
<dbReference type="InterPro" id="IPR000281">
    <property type="entry name" value="HTH_RpiR"/>
</dbReference>
<evidence type="ECO:0000256" key="2">
    <source>
        <dbReference type="ARBA" id="ARBA00023125"/>
    </source>
</evidence>
<dbReference type="RefSeq" id="WP_068453372.1">
    <property type="nucleotide sequence ID" value="NZ_JALKQX010000002.1"/>
</dbReference>
<dbReference type="PROSITE" id="PS51071">
    <property type="entry name" value="HTH_RPIR"/>
    <property type="match status" value="1"/>
</dbReference>
<dbReference type="InterPro" id="IPR009057">
    <property type="entry name" value="Homeodomain-like_sf"/>
</dbReference>
<dbReference type="PANTHER" id="PTHR30514">
    <property type="entry name" value="GLUCOKINASE"/>
    <property type="match status" value="1"/>
</dbReference>
<feature type="domain" description="SIS" evidence="5">
    <location>
        <begin position="122"/>
        <end position="264"/>
    </location>
</feature>
<comment type="caution">
    <text evidence="6">The sequence shown here is derived from an EMBL/GenBank/DDBJ whole genome shotgun (WGS) entry which is preliminary data.</text>
</comment>
<evidence type="ECO:0000259" key="4">
    <source>
        <dbReference type="PROSITE" id="PS51071"/>
    </source>
</evidence>
<dbReference type="SUPFAM" id="SSF53697">
    <property type="entry name" value="SIS domain"/>
    <property type="match status" value="1"/>
</dbReference>
<reference evidence="6 7" key="1">
    <citation type="submission" date="2024-04" db="EMBL/GenBank/DDBJ databases">
        <authorList>
            <person name="Wu Y.S."/>
            <person name="Zhang L."/>
        </authorList>
    </citation>
    <scope>NUCLEOTIDE SEQUENCE [LARGE SCALE GENOMIC DNA]</scope>
    <source>
        <strain evidence="6 7">KG-01</strain>
    </source>
</reference>
<dbReference type="CDD" id="cd05013">
    <property type="entry name" value="SIS_RpiR"/>
    <property type="match status" value="1"/>
</dbReference>
<keyword evidence="3" id="KW-0804">Transcription</keyword>
<proteinExistence type="predicted"/>
<gene>
    <name evidence="6" type="ORF">AAF454_05830</name>
</gene>
<evidence type="ECO:0000313" key="7">
    <source>
        <dbReference type="Proteomes" id="UP001398420"/>
    </source>
</evidence>